<dbReference type="GO" id="GO:0035861">
    <property type="term" value="C:site of double-strand break"/>
    <property type="evidence" value="ECO:0007669"/>
    <property type="project" value="UniProtKB-ARBA"/>
</dbReference>
<keyword evidence="18 20" id="KW-0511">Multifunctional enzyme</keyword>
<keyword evidence="15 20" id="KW-0238">DNA-binding</keyword>
<feature type="compositionally biased region" description="Polar residues" evidence="21">
    <location>
        <begin position="132"/>
        <end position="149"/>
    </location>
</feature>
<evidence type="ECO:0000259" key="24">
    <source>
        <dbReference type="Pfam" id="PF13087"/>
    </source>
</evidence>
<comment type="cofactor">
    <cofactor evidence="1">
        <name>[4Fe-4S] cluster</name>
        <dbReference type="ChEBI" id="CHEBI:49883"/>
    </cofactor>
</comment>
<evidence type="ECO:0000259" key="22">
    <source>
        <dbReference type="Pfam" id="PF08696"/>
    </source>
</evidence>
<evidence type="ECO:0000256" key="6">
    <source>
        <dbReference type="ARBA" id="ARBA00022723"/>
    </source>
</evidence>
<dbReference type="FunFam" id="3.40.50.300:FF:000789">
    <property type="entry name" value="DNA replication ATP-dependent helicase/nuclease DNA2"/>
    <property type="match status" value="1"/>
</dbReference>
<dbReference type="PANTHER" id="PTHR10887">
    <property type="entry name" value="DNA2/NAM7 HELICASE FAMILY"/>
    <property type="match status" value="1"/>
</dbReference>
<keyword evidence="17 20" id="KW-0539">Nucleus</keyword>
<keyword evidence="26" id="KW-1185">Reference proteome</keyword>
<dbReference type="GO" id="GO:0000014">
    <property type="term" value="F:single-stranded DNA endodeoxyribonuclease activity"/>
    <property type="evidence" value="ECO:0007669"/>
    <property type="project" value="UniProtKB-ARBA"/>
</dbReference>
<evidence type="ECO:0000256" key="4">
    <source>
        <dbReference type="ARBA" id="ARBA00022705"/>
    </source>
</evidence>
<comment type="function">
    <text evidence="20">Key enzyme involved in DNA replication and DNA repair. Involved in Okazaki fragments processing by cleaving long flaps that escape FEN1: flaps that are longer than 27 nucleotides are coated by replication protein A complex (RPA), leading to recruit DNA2 which cleaves the flap until it is too short to bind RPA and becomes a substrate for FEN1. Also involved in 5'-end resection of DNA during double-strand break (DSB) repair by mediating the cleavage of 5'-ssDNA.</text>
</comment>
<dbReference type="GO" id="GO:0017108">
    <property type="term" value="F:5'-flap endonuclease activity"/>
    <property type="evidence" value="ECO:0007669"/>
    <property type="project" value="UniProtKB-UniRule"/>
</dbReference>
<feature type="compositionally biased region" description="Low complexity" evidence="21">
    <location>
        <begin position="230"/>
        <end position="240"/>
    </location>
</feature>
<feature type="compositionally biased region" description="Acidic residues" evidence="21">
    <location>
        <begin position="245"/>
        <end position="254"/>
    </location>
</feature>
<feature type="compositionally biased region" description="Basic and acidic residues" evidence="21">
    <location>
        <begin position="95"/>
        <end position="108"/>
    </location>
</feature>
<keyword evidence="3 20" id="KW-0004">4Fe-4S</keyword>
<protein>
    <recommendedName>
        <fullName evidence="20">DNA replication ATP-dependent helicase/nuclease</fullName>
        <ecNumber evidence="20">3.1.-.-</ecNumber>
        <ecNumber evidence="20">3.6.4.12</ecNumber>
    </recommendedName>
</protein>
<dbReference type="Pfam" id="PF13086">
    <property type="entry name" value="AAA_11"/>
    <property type="match status" value="2"/>
</dbReference>
<keyword evidence="11 20" id="KW-0347">Helicase</keyword>
<evidence type="ECO:0000256" key="18">
    <source>
        <dbReference type="ARBA" id="ARBA00023268"/>
    </source>
</evidence>
<evidence type="ECO:0000256" key="3">
    <source>
        <dbReference type="ARBA" id="ARBA00022485"/>
    </source>
</evidence>
<dbReference type="GeneID" id="80874149"/>
<keyword evidence="6 20" id="KW-0479">Metal-binding</keyword>
<dbReference type="FunFam" id="3.40.50.300:FF:000721">
    <property type="entry name" value="DNA replication ATP-dependent helicase/nuclease DNA2"/>
    <property type="match status" value="1"/>
</dbReference>
<dbReference type="PANTHER" id="PTHR10887:SF433">
    <property type="entry name" value="DNA REPLICATION ATP-DEPENDENT HELICASE_NUCLEASE DNA2"/>
    <property type="match status" value="1"/>
</dbReference>
<evidence type="ECO:0000256" key="20">
    <source>
        <dbReference type="RuleBase" id="RU367041"/>
    </source>
</evidence>
<keyword evidence="13 20" id="KW-0408">Iron</keyword>
<keyword evidence="14 20" id="KW-0411">Iron-sulfur</keyword>
<evidence type="ECO:0000256" key="17">
    <source>
        <dbReference type="ARBA" id="ARBA00023242"/>
    </source>
</evidence>
<dbReference type="CDD" id="cd22318">
    <property type="entry name" value="DNA2_N-like"/>
    <property type="match status" value="1"/>
</dbReference>
<dbReference type="Gene3D" id="3.90.320.10">
    <property type="match status" value="1"/>
</dbReference>
<evidence type="ECO:0000256" key="16">
    <source>
        <dbReference type="ARBA" id="ARBA00023204"/>
    </source>
</evidence>
<dbReference type="GO" id="GO:0071932">
    <property type="term" value="P:replication fork reversal"/>
    <property type="evidence" value="ECO:0007669"/>
    <property type="project" value="TreeGrafter"/>
</dbReference>
<accession>A0AAF0AUA5</accession>
<feature type="domain" description="DNA2/NAM7 helicase helicase" evidence="23">
    <location>
        <begin position="923"/>
        <end position="1010"/>
    </location>
</feature>
<evidence type="ECO:0000313" key="25">
    <source>
        <dbReference type="EMBL" id="WBW70760.1"/>
    </source>
</evidence>
<dbReference type="InterPro" id="IPR045055">
    <property type="entry name" value="DNA2/NAM7-like"/>
</dbReference>
<evidence type="ECO:0000256" key="14">
    <source>
        <dbReference type="ARBA" id="ARBA00023014"/>
    </source>
</evidence>
<dbReference type="Gene3D" id="3.40.50.300">
    <property type="entry name" value="P-loop containing nucleotide triphosphate hydrolases"/>
    <property type="match status" value="3"/>
</dbReference>
<evidence type="ECO:0000259" key="23">
    <source>
        <dbReference type="Pfam" id="PF13086"/>
    </source>
</evidence>
<keyword evidence="10 20" id="KW-0378">Hydrolase</keyword>
<evidence type="ECO:0000256" key="10">
    <source>
        <dbReference type="ARBA" id="ARBA00022801"/>
    </source>
</evidence>
<sequence>MCEDSEGRNFSRNRTFVNAVNNQQPYSQNASGKIYRSTSHPARLKEYRLNGQTKSKLQSLAFNPSQTTSNPTEGNFSKVSRRTSTSPPSVQSDTEVLHGSETLVHEKPSLFSTSKDTTLKGGFDETNKNEEYSNNLPNFSPNKGKSLKSTNDVQLTAGSSFNKSNIKNKRVLERSVSDSKKLSPKRKKKESSGLYKGSFNEDNQEYYSFGSPLDRIPSLVSVIQSAKSSSQSAKSECSVSNADGSDTELDDDPFELEDDDFAALDSIEVQYKQKSLHGSHQGSEVLSLESSNKVDDPIPVSDYDMKAHPSDSNLNHNYIEGTGEDFLDDWDESFDNELPALNSSYSHTELTIIEVNDDFYIHNERNYPQLKIVVYTENDEVMKQVFLREDWLDTPIYIGDLVYLEVEFNSSMEAIIDNSKGFIIVHPKLLLSATAVAESFSCMRKAALSDRVVNYGLPSKPTVSGNILHDLFQSALKDQENAVTNITSILEDSINKYMIDIYFANLKVDECREELSARVPLLLDIVKKFFQNAYSDKSSQQGKKISIQKLLDVEESIWSPKYGLKGNIDATVEALLKNSSGETLTLTVPLELKTGKYINNISHFAQSLLYTLLVSDRYSIGVQNALLCYLENSSLVDLSASKSQIRGLLIARNTLAQHNIRRSLPTMLKSEHQCKRCYAVNECFLYHKALENGTPETSGVKDLYNSITDQLGEIELQFFKKWERLVTQEENLTLKRKGDILTTNFYELELLGKSLCGLTIKEEKIVPLEIDESLYYFKLGLQSRGQIRSSSFSIGDRIFVSDEEGHWSLTKGIIKDINNDYVYIQTFRHLLTPWKKLDNFDAQNNQVFYGSYHKKEQKYPEVTKTFRIDKDEFSGGISSVRSTLIACVLPDAPITIKDMIIRLKPPTFNYSNCRLESSQTEGLNEDQINAIRKCQAADNYALILGMPGTGKTTTIARLILSFLDKGASILLTSFTHSAVDNILLKLQHSNYDILRLGSSHKIHSKIKKFCRTADDLPNDLESIKEFYEAPQIVACSALGVYHPLFLLRKFDYCIIDEASQIPLPVCLGPLMHTEKFILVGDHYQLPPLVKNPRAAKGGLAKSLFKLLSEKHPEAIATLKLQYRMNHDINSLCNNLIYGGNLICGSKEVSVNKLYLPSNKVPAEKPDNITNMSWVRHLLNPDNSVVFYNTDLLSNLENKKDRVMENRTEATLLACAVRSLLTMGIEQKHIGIISIYKSQVNLIKNELKSSEELEINTADKYQGRDKEIIFISFVRSNLRKNVGDLLRDWHRINVALSRAKVKCVMFGSFATLSNSVVMNELIMLLTKNEWVYNIQPNDIKETQDENLVLTMCKSYTAIE</sequence>
<dbReference type="GO" id="GO:0003677">
    <property type="term" value="F:DNA binding"/>
    <property type="evidence" value="ECO:0007669"/>
    <property type="project" value="UniProtKB-UniRule"/>
</dbReference>
<dbReference type="SUPFAM" id="SSF52540">
    <property type="entry name" value="P-loop containing nucleoside triphosphate hydrolases"/>
    <property type="match status" value="1"/>
</dbReference>
<evidence type="ECO:0000256" key="12">
    <source>
        <dbReference type="ARBA" id="ARBA00022840"/>
    </source>
</evidence>
<dbReference type="GO" id="GO:0051539">
    <property type="term" value="F:4 iron, 4 sulfur cluster binding"/>
    <property type="evidence" value="ECO:0007669"/>
    <property type="project" value="UniProtKB-UniRule"/>
</dbReference>
<dbReference type="CDD" id="cd18808">
    <property type="entry name" value="SF1_C_Upf1"/>
    <property type="match status" value="1"/>
</dbReference>
<dbReference type="GO" id="GO:0046872">
    <property type="term" value="F:metal ion binding"/>
    <property type="evidence" value="ECO:0007669"/>
    <property type="project" value="UniProtKB-UniRule"/>
</dbReference>
<dbReference type="EC" id="3.6.4.12" evidence="20"/>
<evidence type="ECO:0000256" key="19">
    <source>
        <dbReference type="ARBA" id="ARBA00047995"/>
    </source>
</evidence>
<dbReference type="InterPro" id="IPR014808">
    <property type="entry name" value="DNA_replication_fac_Dna2_N"/>
</dbReference>
<dbReference type="RefSeq" id="XP_056035003.1">
    <property type="nucleotide sequence ID" value="XM_056179460.1"/>
</dbReference>
<feature type="domain" description="DNA2/NAM7 helicase-like C-terminal" evidence="24">
    <location>
        <begin position="1100"/>
        <end position="1307"/>
    </location>
</feature>
<evidence type="ECO:0000256" key="11">
    <source>
        <dbReference type="ARBA" id="ARBA00022806"/>
    </source>
</evidence>
<feature type="region of interest" description="Disordered" evidence="21">
    <location>
        <begin position="172"/>
        <end position="197"/>
    </location>
</feature>
<dbReference type="GO" id="GO:0005737">
    <property type="term" value="C:cytoplasm"/>
    <property type="evidence" value="ECO:0007669"/>
    <property type="project" value="TreeGrafter"/>
</dbReference>
<feature type="domain" description="DNA2/NAM7 helicase helicase" evidence="23">
    <location>
        <begin position="1024"/>
        <end position="1090"/>
    </location>
</feature>
<evidence type="ECO:0000256" key="15">
    <source>
        <dbReference type="ARBA" id="ARBA00023125"/>
    </source>
</evidence>
<evidence type="ECO:0000256" key="9">
    <source>
        <dbReference type="ARBA" id="ARBA00022763"/>
    </source>
</evidence>
<dbReference type="GO" id="GO:0005524">
    <property type="term" value="F:ATP binding"/>
    <property type="evidence" value="ECO:0007669"/>
    <property type="project" value="UniProtKB-UniRule"/>
</dbReference>
<dbReference type="KEGG" id="som:SOMG_00666"/>
<evidence type="ECO:0000256" key="13">
    <source>
        <dbReference type="ARBA" id="ARBA00023004"/>
    </source>
</evidence>
<dbReference type="Proteomes" id="UP001212411">
    <property type="component" value="Chromosome 1"/>
</dbReference>
<dbReference type="EMBL" id="CP115611">
    <property type="protein sequence ID" value="WBW70760.1"/>
    <property type="molecule type" value="Genomic_DNA"/>
</dbReference>
<keyword evidence="4 20" id="KW-0235">DNA replication</keyword>
<dbReference type="Pfam" id="PF08696">
    <property type="entry name" value="Dna2"/>
    <property type="match status" value="1"/>
</dbReference>
<reference evidence="25 26" key="1">
    <citation type="journal article" date="2023" name="G3 (Bethesda)">
        <title>A high-quality reference genome for the fission yeast Schizosaccharomyces osmophilus.</title>
        <authorList>
            <person name="Jia G.S."/>
            <person name="Zhang W.C."/>
            <person name="Liang Y."/>
            <person name="Liu X.H."/>
            <person name="Rhind N."/>
            <person name="Pidoux A."/>
            <person name="Brysch-Herzberg M."/>
            <person name="Du L.L."/>
        </authorList>
    </citation>
    <scope>NUCLEOTIDE SEQUENCE [LARGE SCALE GENOMIC DNA]</scope>
    <source>
        <strain evidence="25 26">CBS 15793</strain>
    </source>
</reference>
<keyword evidence="9 20" id="KW-0227">DNA damage</keyword>
<keyword evidence="12 20" id="KW-0067">ATP-binding</keyword>
<dbReference type="InterPro" id="IPR026851">
    <property type="entry name" value="Dna2/JHS1_DEXXQ-box"/>
</dbReference>
<gene>
    <name evidence="25" type="primary">dna2</name>
    <name evidence="25" type="ORF">SOMG_00666</name>
</gene>
<comment type="catalytic activity">
    <reaction evidence="19 20">
        <text>ATP + H2O = ADP + phosphate + H(+)</text>
        <dbReference type="Rhea" id="RHEA:13065"/>
        <dbReference type="ChEBI" id="CHEBI:15377"/>
        <dbReference type="ChEBI" id="CHEBI:15378"/>
        <dbReference type="ChEBI" id="CHEBI:30616"/>
        <dbReference type="ChEBI" id="CHEBI:43474"/>
        <dbReference type="ChEBI" id="CHEBI:456216"/>
        <dbReference type="EC" id="3.6.4.12"/>
    </reaction>
</comment>
<proteinExistence type="inferred from homology"/>
<keyword evidence="16 20" id="KW-0234">DNA repair</keyword>
<feature type="compositionally biased region" description="Polar residues" evidence="21">
    <location>
        <begin position="10"/>
        <end position="35"/>
    </location>
</feature>
<dbReference type="Pfam" id="PF13087">
    <property type="entry name" value="AAA_12"/>
    <property type="match status" value="1"/>
</dbReference>
<evidence type="ECO:0000256" key="5">
    <source>
        <dbReference type="ARBA" id="ARBA00022722"/>
    </source>
</evidence>
<organism evidence="25 26">
    <name type="scientific">Schizosaccharomyces osmophilus</name>
    <dbReference type="NCBI Taxonomy" id="2545709"/>
    <lineage>
        <taxon>Eukaryota</taxon>
        <taxon>Fungi</taxon>
        <taxon>Dikarya</taxon>
        <taxon>Ascomycota</taxon>
        <taxon>Taphrinomycotina</taxon>
        <taxon>Schizosaccharomycetes</taxon>
        <taxon>Schizosaccharomycetales</taxon>
        <taxon>Schizosaccharomycetaceae</taxon>
        <taxon>Schizosaccharomyces</taxon>
    </lineage>
</organism>
<evidence type="ECO:0000256" key="1">
    <source>
        <dbReference type="ARBA" id="ARBA00001966"/>
    </source>
</evidence>
<comment type="subcellular location">
    <subcellularLocation>
        <location evidence="20">Nucleus</location>
    </subcellularLocation>
    <subcellularLocation>
        <location evidence="20">Chromosome</location>
    </subcellularLocation>
</comment>
<keyword evidence="20" id="KW-0158">Chromosome</keyword>
<evidence type="ECO:0000256" key="7">
    <source>
        <dbReference type="ARBA" id="ARBA00022741"/>
    </source>
</evidence>
<evidence type="ECO:0000256" key="8">
    <source>
        <dbReference type="ARBA" id="ARBA00022759"/>
    </source>
</evidence>
<feature type="region of interest" description="Disordered" evidence="21">
    <location>
        <begin position="230"/>
        <end position="254"/>
    </location>
</feature>
<evidence type="ECO:0000313" key="26">
    <source>
        <dbReference type="Proteomes" id="UP001212411"/>
    </source>
</evidence>
<name>A0AAF0AUA5_9SCHI</name>
<dbReference type="InterPro" id="IPR041679">
    <property type="entry name" value="DNA2/NAM7-like_C"/>
</dbReference>
<dbReference type="InterPro" id="IPR011604">
    <property type="entry name" value="PDDEXK-like_dom_sf"/>
</dbReference>
<keyword evidence="5 20" id="KW-0540">Nuclease</keyword>
<feature type="region of interest" description="Disordered" evidence="21">
    <location>
        <begin position="60"/>
        <end position="149"/>
    </location>
</feature>
<dbReference type="GO" id="GO:0017116">
    <property type="term" value="F:single-stranded DNA helicase activity"/>
    <property type="evidence" value="ECO:0007669"/>
    <property type="project" value="UniProtKB-UniRule"/>
</dbReference>
<feature type="domain" description="DNA replication factor Dna2 N-terminal" evidence="22">
    <location>
        <begin position="377"/>
        <end position="574"/>
    </location>
</feature>
<dbReference type="EC" id="3.1.-.-" evidence="20"/>
<dbReference type="InterPro" id="IPR047187">
    <property type="entry name" value="SF1_C_Upf1"/>
</dbReference>
<dbReference type="GO" id="GO:0006302">
    <property type="term" value="P:double-strand break repair"/>
    <property type="evidence" value="ECO:0007669"/>
    <property type="project" value="UniProtKB-ARBA"/>
</dbReference>
<dbReference type="GO" id="GO:0033567">
    <property type="term" value="P:DNA replication, Okazaki fragment processing"/>
    <property type="evidence" value="ECO:0007669"/>
    <property type="project" value="UniProtKB-UniRule"/>
</dbReference>
<feature type="region of interest" description="Disordered" evidence="21">
    <location>
        <begin position="1"/>
        <end position="35"/>
    </location>
</feature>
<feature type="compositionally biased region" description="Basic and acidic residues" evidence="21">
    <location>
        <begin position="172"/>
        <end position="181"/>
    </location>
</feature>
<dbReference type="CDD" id="cd18041">
    <property type="entry name" value="DEXXQc_DNA2"/>
    <property type="match status" value="1"/>
</dbReference>
<dbReference type="InterPro" id="IPR027417">
    <property type="entry name" value="P-loop_NTPase"/>
</dbReference>
<evidence type="ECO:0000256" key="2">
    <source>
        <dbReference type="ARBA" id="ARBA00007913"/>
    </source>
</evidence>
<keyword evidence="7 20" id="KW-0547">Nucleotide-binding</keyword>
<feature type="compositionally biased region" description="Polar residues" evidence="21">
    <location>
        <begin position="60"/>
        <end position="94"/>
    </location>
</feature>
<feature type="compositionally biased region" description="Basic and acidic residues" evidence="21">
    <location>
        <begin position="122"/>
        <end position="131"/>
    </location>
</feature>
<keyword evidence="8 25" id="KW-0255">Endonuclease</keyword>
<dbReference type="InterPro" id="IPR041677">
    <property type="entry name" value="DNA2/NAM7_AAA_11"/>
</dbReference>
<dbReference type="GO" id="GO:0005634">
    <property type="term" value="C:nucleus"/>
    <property type="evidence" value="ECO:0007669"/>
    <property type="project" value="UniProtKB-SubCell"/>
</dbReference>
<comment type="similarity">
    <text evidence="2 20">Belongs to the DNA2/NAM7 helicase family.</text>
</comment>
<evidence type="ECO:0000256" key="21">
    <source>
        <dbReference type="SAM" id="MobiDB-lite"/>
    </source>
</evidence>